<dbReference type="InterPro" id="IPR045902">
    <property type="entry name" value="SANBR-like"/>
</dbReference>
<accession>A0A7S0CL10</accession>
<gene>
    <name evidence="2" type="ORF">PINE0816_LOCUS22752</name>
</gene>
<feature type="domain" description="SANT and BTB" evidence="1">
    <location>
        <begin position="3"/>
        <end position="73"/>
    </location>
</feature>
<dbReference type="PANTHER" id="PTHR20946">
    <property type="entry name" value="SANT AND BTB DOMAIN REGULATOR OF CLASS SWITCH RECOMBINATION"/>
    <property type="match status" value="1"/>
</dbReference>
<evidence type="ECO:0000259" key="1">
    <source>
        <dbReference type="Pfam" id="PF11822"/>
    </source>
</evidence>
<dbReference type="InterPro" id="IPR011333">
    <property type="entry name" value="SKP1/BTB/POZ_sf"/>
</dbReference>
<proteinExistence type="predicted"/>
<organism evidence="2">
    <name type="scientific">Proboscia inermis</name>
    <dbReference type="NCBI Taxonomy" id="420281"/>
    <lineage>
        <taxon>Eukaryota</taxon>
        <taxon>Sar</taxon>
        <taxon>Stramenopiles</taxon>
        <taxon>Ochrophyta</taxon>
        <taxon>Bacillariophyta</taxon>
        <taxon>Coscinodiscophyceae</taxon>
        <taxon>Rhizosoleniophycidae</taxon>
        <taxon>Rhizosoleniales</taxon>
        <taxon>Rhizosoleniaceae</taxon>
        <taxon>Proboscia</taxon>
    </lineage>
</organism>
<protein>
    <recommendedName>
        <fullName evidence="1">SANT and BTB domain-containing protein</fullName>
    </recommendedName>
</protein>
<dbReference type="SUPFAM" id="SSF54695">
    <property type="entry name" value="POZ domain"/>
    <property type="match status" value="1"/>
</dbReference>
<evidence type="ECO:0000313" key="2">
    <source>
        <dbReference type="EMBL" id="CAD8426588.1"/>
    </source>
</evidence>
<dbReference type="InterPro" id="IPR021777">
    <property type="entry name" value="SANBR_BTB"/>
</dbReference>
<reference evidence="2" key="1">
    <citation type="submission" date="2021-01" db="EMBL/GenBank/DDBJ databases">
        <authorList>
            <person name="Corre E."/>
            <person name="Pelletier E."/>
            <person name="Niang G."/>
            <person name="Scheremetjew M."/>
            <person name="Finn R."/>
            <person name="Kale V."/>
            <person name="Holt S."/>
            <person name="Cochrane G."/>
            <person name="Meng A."/>
            <person name="Brown T."/>
            <person name="Cohen L."/>
        </authorList>
    </citation>
    <scope>NUCLEOTIDE SEQUENCE</scope>
    <source>
        <strain evidence="2">CCAP1064/1</strain>
    </source>
</reference>
<dbReference type="EMBL" id="HBEL01049191">
    <property type="protein sequence ID" value="CAD8426588.1"/>
    <property type="molecule type" value="Transcribed_RNA"/>
</dbReference>
<sequence>MVQMKYFATNEKLNSSDHDDEIEIFIHCDCHVFDWLLTFMHSTTDKPKLESFSFVPILIASDFLKMEEVIQFCMEYVRLNPSVLSVADLSLLSESMIIQMAREIPSKVLLDVSSFEGSFFTRLFKAKVEVTFCDESAKGNKWKRSNVTKKFQKINISCCKHCGKVFSTSNKTVDNIRCRTNARFSVVGH</sequence>
<dbReference type="PANTHER" id="PTHR20946:SF0">
    <property type="entry name" value="SANT AND BTB DOMAIN REGULATOR OF CLASS SWITCH RECOMBINATION"/>
    <property type="match status" value="1"/>
</dbReference>
<name>A0A7S0CL10_9STRA</name>
<dbReference type="Pfam" id="PF11822">
    <property type="entry name" value="BTB_SANBR"/>
    <property type="match status" value="1"/>
</dbReference>
<dbReference type="AlphaFoldDB" id="A0A7S0CL10"/>
<dbReference type="Gene3D" id="3.30.710.10">
    <property type="entry name" value="Potassium Channel Kv1.1, Chain A"/>
    <property type="match status" value="1"/>
</dbReference>